<evidence type="ECO:0000313" key="7">
    <source>
        <dbReference type="Proteomes" id="UP000518605"/>
    </source>
</evidence>
<feature type="transmembrane region" description="Helical" evidence="5">
    <location>
        <begin position="125"/>
        <end position="147"/>
    </location>
</feature>
<feature type="transmembrane region" description="Helical" evidence="5">
    <location>
        <begin position="57"/>
        <end position="84"/>
    </location>
</feature>
<dbReference type="Proteomes" id="UP000518605">
    <property type="component" value="Unassembled WGS sequence"/>
</dbReference>
<keyword evidence="3 5" id="KW-1133">Transmembrane helix</keyword>
<feature type="transmembrane region" description="Helical" evidence="5">
    <location>
        <begin position="226"/>
        <end position="245"/>
    </location>
</feature>
<dbReference type="GO" id="GO:0005886">
    <property type="term" value="C:plasma membrane"/>
    <property type="evidence" value="ECO:0007669"/>
    <property type="project" value="UniProtKB-ARBA"/>
</dbReference>
<sequence length="296" mass="33100">MKDRFSSFHPIVNFVYFAAVLLFGMVFMHPILQTASLASALLYSIMLNGKKAVTFNVLYMLPLLLVTAVLNPLFNHAGVTILFYLKNGNPITLESIAYGVSAACMFVTVIIWFSCYNAVMTSDKFIYLFGKIMPALSLIFSMVLRFVPRYIAQLKVISNAQKCIGRDVSQGSILARARNGMTILSIMTTWALENAIETADSMKSRGYGLPGRTSFSLFRFDNRDKLVFLLMLGLIAVILTGAVLGENTMRFFPSIKVPDKSLLSFTVYMAYLGLGLLPVIINVLEEVKWKRIESRM</sequence>
<feature type="transmembrane region" description="Helical" evidence="5">
    <location>
        <begin position="265"/>
        <end position="284"/>
    </location>
</feature>
<name>A0A7W5C9C0_9BACL</name>
<evidence type="ECO:0000313" key="6">
    <source>
        <dbReference type="EMBL" id="MBB3153497.1"/>
    </source>
</evidence>
<evidence type="ECO:0000256" key="1">
    <source>
        <dbReference type="ARBA" id="ARBA00004141"/>
    </source>
</evidence>
<feature type="transmembrane region" description="Helical" evidence="5">
    <location>
        <begin position="12"/>
        <end position="45"/>
    </location>
</feature>
<organism evidence="6 7">
    <name type="scientific">Paenibacillus endophyticus</name>
    <dbReference type="NCBI Taxonomy" id="1294268"/>
    <lineage>
        <taxon>Bacteria</taxon>
        <taxon>Bacillati</taxon>
        <taxon>Bacillota</taxon>
        <taxon>Bacilli</taxon>
        <taxon>Bacillales</taxon>
        <taxon>Paenibacillaceae</taxon>
        <taxon>Paenibacillus</taxon>
    </lineage>
</organism>
<dbReference type="InterPro" id="IPR003339">
    <property type="entry name" value="ABC/ECF_trnsptr_transmembrane"/>
</dbReference>
<gene>
    <name evidence="6" type="ORF">FHS16_003559</name>
</gene>
<keyword evidence="2 5" id="KW-0812">Transmembrane</keyword>
<dbReference type="RefSeq" id="WP_183565174.1">
    <property type="nucleotide sequence ID" value="NZ_CBCSLB010000007.1"/>
</dbReference>
<keyword evidence="4 5" id="KW-0472">Membrane</keyword>
<dbReference type="AlphaFoldDB" id="A0A7W5C9C0"/>
<evidence type="ECO:0000256" key="4">
    <source>
        <dbReference type="ARBA" id="ARBA00023136"/>
    </source>
</evidence>
<reference evidence="6 7" key="1">
    <citation type="submission" date="2020-08" db="EMBL/GenBank/DDBJ databases">
        <title>Genomic Encyclopedia of Type Strains, Phase III (KMG-III): the genomes of soil and plant-associated and newly described type strains.</title>
        <authorList>
            <person name="Whitman W."/>
        </authorList>
    </citation>
    <scope>NUCLEOTIDE SEQUENCE [LARGE SCALE GENOMIC DNA]</scope>
    <source>
        <strain evidence="6 7">CECT 8234</strain>
    </source>
</reference>
<dbReference type="CDD" id="cd16914">
    <property type="entry name" value="EcfT"/>
    <property type="match status" value="1"/>
</dbReference>
<evidence type="ECO:0000256" key="3">
    <source>
        <dbReference type="ARBA" id="ARBA00022989"/>
    </source>
</evidence>
<comment type="subcellular location">
    <subcellularLocation>
        <location evidence="1">Membrane</location>
        <topology evidence="1">Multi-pass membrane protein</topology>
    </subcellularLocation>
</comment>
<comment type="caution">
    <text evidence="6">The sequence shown here is derived from an EMBL/GenBank/DDBJ whole genome shotgun (WGS) entry which is preliminary data.</text>
</comment>
<evidence type="ECO:0000256" key="2">
    <source>
        <dbReference type="ARBA" id="ARBA00022692"/>
    </source>
</evidence>
<proteinExistence type="predicted"/>
<protein>
    <submittedName>
        <fullName evidence="6">Energy-coupling factor transport system permease protein</fullName>
    </submittedName>
</protein>
<dbReference type="EMBL" id="JACHXW010000010">
    <property type="protein sequence ID" value="MBB3153497.1"/>
    <property type="molecule type" value="Genomic_DNA"/>
</dbReference>
<feature type="transmembrane region" description="Helical" evidence="5">
    <location>
        <begin position="96"/>
        <end position="119"/>
    </location>
</feature>
<keyword evidence="7" id="KW-1185">Reference proteome</keyword>
<evidence type="ECO:0000256" key="5">
    <source>
        <dbReference type="SAM" id="Phobius"/>
    </source>
</evidence>
<accession>A0A7W5C9C0</accession>